<reference evidence="2" key="1">
    <citation type="journal article" date="2019" name="Int. J. Syst. Evol. Microbiol.">
        <title>The Global Catalogue of Microorganisms (GCM) 10K type strain sequencing project: providing services to taxonomists for standard genome sequencing and annotation.</title>
        <authorList>
            <consortium name="The Broad Institute Genomics Platform"/>
            <consortium name="The Broad Institute Genome Sequencing Center for Infectious Disease"/>
            <person name="Wu L."/>
            <person name="Ma J."/>
        </authorList>
    </citation>
    <scope>NUCLEOTIDE SEQUENCE [LARGE SCALE GENOMIC DNA]</scope>
    <source>
        <strain evidence="2">CGMCC 1.15399</strain>
    </source>
</reference>
<name>A0ABW4G3T7_9ACTN</name>
<accession>A0ABW4G3T7</accession>
<comment type="caution">
    <text evidence="1">The sequence shown here is derived from an EMBL/GenBank/DDBJ whole genome shotgun (WGS) entry which is preliminary data.</text>
</comment>
<dbReference type="Proteomes" id="UP001597097">
    <property type="component" value="Unassembled WGS sequence"/>
</dbReference>
<gene>
    <name evidence="1" type="ORF">ACFSJ0_08380</name>
</gene>
<keyword evidence="2" id="KW-1185">Reference proteome</keyword>
<dbReference type="EMBL" id="JBHUCM010000008">
    <property type="protein sequence ID" value="MFD1537045.1"/>
    <property type="molecule type" value="Genomic_DNA"/>
</dbReference>
<organism evidence="1 2">
    <name type="scientific">Nonomuraea guangzhouensis</name>
    <dbReference type="NCBI Taxonomy" id="1291555"/>
    <lineage>
        <taxon>Bacteria</taxon>
        <taxon>Bacillati</taxon>
        <taxon>Actinomycetota</taxon>
        <taxon>Actinomycetes</taxon>
        <taxon>Streptosporangiales</taxon>
        <taxon>Streptosporangiaceae</taxon>
        <taxon>Nonomuraea</taxon>
    </lineage>
</organism>
<evidence type="ECO:0000313" key="2">
    <source>
        <dbReference type="Proteomes" id="UP001597097"/>
    </source>
</evidence>
<evidence type="ECO:0000313" key="1">
    <source>
        <dbReference type="EMBL" id="MFD1537045.1"/>
    </source>
</evidence>
<sequence>MGSNEEDTLPLQPPIRLPSDGDLVAAVRETPLATGLLAGEAGEDIGPAFTPDAVEVLRDGSDDKVLQVWADACRLTLGTDEELFMEVVRLFLGGGPLTDDVPAALTDLGLISQAPPRTLTPLGLWAAGQVIGTATGQDIPVMGALADQDAGSLLHGLRSYPEPERDEELAGWLADRDRGEAAAEIAAALAEASPLSRAVGVELLATGLGDEGTRVLDGLLGEPKLGAVVAARLGREERPPTPEEIAWAFVDMAAALLEFGGETAEVIKSVSQGMEKDEQASTIALLALGDHPWTERVLLVFIDHHPDERVVAAARKALRRHGLMDARG</sequence>
<dbReference type="RefSeq" id="WP_219535804.1">
    <property type="nucleotide sequence ID" value="NZ_JAHKRM010000027.1"/>
</dbReference>
<evidence type="ECO:0008006" key="3">
    <source>
        <dbReference type="Google" id="ProtNLM"/>
    </source>
</evidence>
<protein>
    <recommendedName>
        <fullName evidence="3">HEAT repeat domain-containing protein</fullName>
    </recommendedName>
</protein>
<proteinExistence type="predicted"/>